<evidence type="ECO:0000256" key="1">
    <source>
        <dbReference type="ARBA" id="ARBA00005336"/>
    </source>
</evidence>
<dbReference type="CDD" id="cd00161">
    <property type="entry name" value="beta-trefoil_Ricin-like"/>
    <property type="match status" value="1"/>
</dbReference>
<feature type="domain" description="Glycoside hydrolase family 3 N-terminal" evidence="3">
    <location>
        <begin position="174"/>
        <end position="357"/>
    </location>
</feature>
<feature type="domain" description="Ricin B lectin" evidence="4">
    <location>
        <begin position="69"/>
        <end position="149"/>
    </location>
</feature>
<dbReference type="Pfam" id="PF00933">
    <property type="entry name" value="Glyco_hydro_3"/>
    <property type="match status" value="1"/>
</dbReference>
<evidence type="ECO:0000259" key="3">
    <source>
        <dbReference type="Pfam" id="PF00933"/>
    </source>
</evidence>
<evidence type="ECO:0000313" key="7">
    <source>
        <dbReference type="Proteomes" id="UP000663829"/>
    </source>
</evidence>
<comment type="caution">
    <text evidence="5">The sequence shown here is derived from an EMBL/GenBank/DDBJ whole genome shotgun (WGS) entry which is preliminary data.</text>
</comment>
<dbReference type="Proteomes" id="UP000663829">
    <property type="component" value="Unassembled WGS sequence"/>
</dbReference>
<dbReference type="InterPro" id="IPR044993">
    <property type="entry name" value="BXL"/>
</dbReference>
<keyword evidence="7" id="KW-1185">Reference proteome</keyword>
<dbReference type="SUPFAM" id="SSF51445">
    <property type="entry name" value="(Trans)glycosidases"/>
    <property type="match status" value="1"/>
</dbReference>
<dbReference type="Proteomes" id="UP000681722">
    <property type="component" value="Unassembled WGS sequence"/>
</dbReference>
<dbReference type="InterPro" id="IPR035992">
    <property type="entry name" value="Ricin_B-like_lectins"/>
</dbReference>
<feature type="non-terminal residue" evidence="5">
    <location>
        <position position="432"/>
    </location>
</feature>
<dbReference type="EMBL" id="CAJNOQ010008337">
    <property type="protein sequence ID" value="CAF1194518.1"/>
    <property type="molecule type" value="Genomic_DNA"/>
</dbReference>
<dbReference type="OrthoDB" id="47059at2759"/>
<dbReference type="GO" id="GO:0046556">
    <property type="term" value="F:alpha-L-arabinofuranosidase activity"/>
    <property type="evidence" value="ECO:0007669"/>
    <property type="project" value="TreeGrafter"/>
</dbReference>
<comment type="similarity">
    <text evidence="1">Belongs to the glycosyl hydrolase 3 family.</text>
</comment>
<dbReference type="EMBL" id="CAJOBC010008338">
    <property type="protein sequence ID" value="CAF3958953.1"/>
    <property type="molecule type" value="Genomic_DNA"/>
</dbReference>
<evidence type="ECO:0008006" key="8">
    <source>
        <dbReference type="Google" id="ProtNLM"/>
    </source>
</evidence>
<dbReference type="PANTHER" id="PTHR42721">
    <property type="entry name" value="SUGAR HYDROLASE-RELATED"/>
    <property type="match status" value="1"/>
</dbReference>
<dbReference type="GO" id="GO:0045493">
    <property type="term" value="P:xylan catabolic process"/>
    <property type="evidence" value="ECO:0007669"/>
    <property type="project" value="InterPro"/>
</dbReference>
<dbReference type="Gene3D" id="2.80.10.50">
    <property type="match status" value="1"/>
</dbReference>
<dbReference type="PROSITE" id="PS50231">
    <property type="entry name" value="RICIN_B_LECTIN"/>
    <property type="match status" value="1"/>
</dbReference>
<dbReference type="InterPro" id="IPR001764">
    <property type="entry name" value="Glyco_hydro_3_N"/>
</dbReference>
<sequence>ISIIAEPSTVPTPVVAEWTPIMPASYLSSTVCYRLSNHFNGLYRSIDIENVEPYKNTPRMKPNGKYTGQCWYITPIKDIENKGYYYLSTAFRGKDMVLDRYQTSAVRLQPIDGTLTQHWKIVPSSDYTGYFYIKSRTDGARLDVYQTNTDLRLISDDGKPTTGQNWKFTKLPPGRGQETPGEDPYLTSQYVYSIINGLQNDDDSKYLKIAASCKHFNAYDLENWNGTDCFSFNAVVTDQDLVETYLPPFETCIRDARVAGIMRSHNAINGIPSCANKFHLRTLARHAYHLNGFIVSDCGAIDNIMGTHHYTLTVQDIVVVALHAGTSLDCGDFYSKHSKEALINGTISEQNIDKALQWNSETLLRLGWFDPPEQQVYRQYTKEQVNTKKVQQLALKSAQESIVLLKNNNDLQQLPINLNKLSGKRIGLLAQL</sequence>
<organism evidence="5 7">
    <name type="scientific">Didymodactylos carnosus</name>
    <dbReference type="NCBI Taxonomy" id="1234261"/>
    <lineage>
        <taxon>Eukaryota</taxon>
        <taxon>Metazoa</taxon>
        <taxon>Spiralia</taxon>
        <taxon>Gnathifera</taxon>
        <taxon>Rotifera</taxon>
        <taxon>Eurotatoria</taxon>
        <taxon>Bdelloidea</taxon>
        <taxon>Philodinida</taxon>
        <taxon>Philodinidae</taxon>
        <taxon>Didymodactylos</taxon>
    </lineage>
</organism>
<protein>
    <recommendedName>
        <fullName evidence="8">Ricin B lectin domain-containing protein</fullName>
    </recommendedName>
</protein>
<gene>
    <name evidence="5" type="ORF">GPM918_LOCUS23385</name>
    <name evidence="6" type="ORF">SRO942_LOCUS23386</name>
</gene>
<reference evidence="5" key="1">
    <citation type="submission" date="2021-02" db="EMBL/GenBank/DDBJ databases">
        <authorList>
            <person name="Nowell W R."/>
        </authorList>
    </citation>
    <scope>NUCLEOTIDE SEQUENCE</scope>
</reference>
<dbReference type="InterPro" id="IPR000772">
    <property type="entry name" value="Ricin_B_lectin"/>
</dbReference>
<dbReference type="PANTHER" id="PTHR42721:SF3">
    <property type="entry name" value="BETA-D-XYLOSIDASE 5-RELATED"/>
    <property type="match status" value="1"/>
</dbReference>
<evidence type="ECO:0000256" key="2">
    <source>
        <dbReference type="ARBA" id="ARBA00022801"/>
    </source>
</evidence>
<dbReference type="AlphaFoldDB" id="A0A814VYP3"/>
<dbReference type="GO" id="GO:0031222">
    <property type="term" value="P:arabinan catabolic process"/>
    <property type="evidence" value="ECO:0007669"/>
    <property type="project" value="TreeGrafter"/>
</dbReference>
<evidence type="ECO:0000313" key="5">
    <source>
        <dbReference type="EMBL" id="CAF1194518.1"/>
    </source>
</evidence>
<name>A0A814VYP3_9BILA</name>
<dbReference type="PRINTS" id="PR00133">
    <property type="entry name" value="GLHYDRLASE3"/>
</dbReference>
<evidence type="ECO:0000313" key="6">
    <source>
        <dbReference type="EMBL" id="CAF3958953.1"/>
    </source>
</evidence>
<accession>A0A814VYP3</accession>
<proteinExistence type="inferred from homology"/>
<dbReference type="GO" id="GO:0009044">
    <property type="term" value="F:xylan 1,4-beta-xylosidase activity"/>
    <property type="evidence" value="ECO:0007669"/>
    <property type="project" value="InterPro"/>
</dbReference>
<keyword evidence="2" id="KW-0378">Hydrolase</keyword>
<evidence type="ECO:0000259" key="4">
    <source>
        <dbReference type="Pfam" id="PF14200"/>
    </source>
</evidence>
<dbReference type="Pfam" id="PF14200">
    <property type="entry name" value="RicinB_lectin_2"/>
    <property type="match status" value="1"/>
</dbReference>
<dbReference type="InterPro" id="IPR017853">
    <property type="entry name" value="GH"/>
</dbReference>
<dbReference type="Gene3D" id="3.20.20.300">
    <property type="entry name" value="Glycoside hydrolase, family 3, N-terminal domain"/>
    <property type="match status" value="1"/>
</dbReference>
<dbReference type="SUPFAM" id="SSF50370">
    <property type="entry name" value="Ricin B-like lectins"/>
    <property type="match status" value="1"/>
</dbReference>
<dbReference type="InterPro" id="IPR036962">
    <property type="entry name" value="Glyco_hydro_3_N_sf"/>
</dbReference>